<name>A0ACC2FPF7_DALPE</name>
<keyword evidence="2" id="KW-1185">Reference proteome</keyword>
<sequence length="191" mass="21440">MKCLFMLHQDSCCNKPTLSVWRTASWPAVDSSIYHRARTPRGPGLARQERAEPRPAPGNIYRAAGVDRRRAELPRATTTSVTTTKWQRPFGDAYLLLFYFLLSALLCFPALPEAVSQGEDRKRVAGRSDREAALRWAAKAGVWQRTPRNWGAQAGTDTHRRQAVTWWPECQGQCSLPRLPAGAACRCHTAH</sequence>
<protein>
    <submittedName>
        <fullName evidence="1">Uncharacterized protein</fullName>
    </submittedName>
</protein>
<gene>
    <name evidence="1" type="ORF">DPEC_G00270390</name>
</gene>
<organism evidence="1 2">
    <name type="scientific">Dallia pectoralis</name>
    <name type="common">Alaska blackfish</name>
    <dbReference type="NCBI Taxonomy" id="75939"/>
    <lineage>
        <taxon>Eukaryota</taxon>
        <taxon>Metazoa</taxon>
        <taxon>Chordata</taxon>
        <taxon>Craniata</taxon>
        <taxon>Vertebrata</taxon>
        <taxon>Euteleostomi</taxon>
        <taxon>Actinopterygii</taxon>
        <taxon>Neopterygii</taxon>
        <taxon>Teleostei</taxon>
        <taxon>Protacanthopterygii</taxon>
        <taxon>Esociformes</taxon>
        <taxon>Umbridae</taxon>
        <taxon>Dallia</taxon>
    </lineage>
</organism>
<comment type="caution">
    <text evidence="1">The sequence shown here is derived from an EMBL/GenBank/DDBJ whole genome shotgun (WGS) entry which is preliminary data.</text>
</comment>
<reference evidence="1" key="1">
    <citation type="submission" date="2021-05" db="EMBL/GenBank/DDBJ databases">
        <authorList>
            <person name="Pan Q."/>
            <person name="Jouanno E."/>
            <person name="Zahm M."/>
            <person name="Klopp C."/>
            <person name="Cabau C."/>
            <person name="Louis A."/>
            <person name="Berthelot C."/>
            <person name="Parey E."/>
            <person name="Roest Crollius H."/>
            <person name="Montfort J."/>
            <person name="Robinson-Rechavi M."/>
            <person name="Bouchez O."/>
            <person name="Lampietro C."/>
            <person name="Lopez Roques C."/>
            <person name="Donnadieu C."/>
            <person name="Postlethwait J."/>
            <person name="Bobe J."/>
            <person name="Dillon D."/>
            <person name="Chandos A."/>
            <person name="von Hippel F."/>
            <person name="Guiguen Y."/>
        </authorList>
    </citation>
    <scope>NUCLEOTIDE SEQUENCE</scope>
    <source>
        <strain evidence="1">YG-Jan2019</strain>
    </source>
</reference>
<accession>A0ACC2FPF7</accession>
<dbReference type="EMBL" id="CM055751">
    <property type="protein sequence ID" value="KAJ7993239.1"/>
    <property type="molecule type" value="Genomic_DNA"/>
</dbReference>
<evidence type="ECO:0000313" key="2">
    <source>
        <dbReference type="Proteomes" id="UP001157502"/>
    </source>
</evidence>
<proteinExistence type="predicted"/>
<evidence type="ECO:0000313" key="1">
    <source>
        <dbReference type="EMBL" id="KAJ7993239.1"/>
    </source>
</evidence>
<dbReference type="Proteomes" id="UP001157502">
    <property type="component" value="Chromosome 24"/>
</dbReference>